<evidence type="ECO:0000313" key="3">
    <source>
        <dbReference type="EMBL" id="SQG79737.1"/>
    </source>
</evidence>
<dbReference type="EMBL" id="FOGM01000001">
    <property type="protein sequence ID" value="SER11272.1"/>
    <property type="molecule type" value="Genomic_DNA"/>
</dbReference>
<reference evidence="3 6" key="2">
    <citation type="submission" date="2018-06" db="EMBL/GenBank/DDBJ databases">
        <authorList>
            <consortium name="Pathogen Informatics"/>
            <person name="Doyle S."/>
        </authorList>
    </citation>
    <scope>NUCLEOTIDE SEQUENCE [LARGE SCALE GENOMIC DNA]</scope>
    <source>
        <strain evidence="3 6">NCTC13773</strain>
    </source>
</reference>
<evidence type="ECO:0000313" key="1">
    <source>
        <dbReference type="EMBL" id="SEM37410.1"/>
    </source>
</evidence>
<dbReference type="Proteomes" id="UP000182712">
    <property type="component" value="Unassembled WGS sequence"/>
</dbReference>
<gene>
    <name evidence="3" type="ORF">NCTC13773_01553</name>
    <name evidence="1" type="ORF">SAMN04487839_1195</name>
    <name evidence="2" type="ORF">SAMN04487840_101101</name>
</gene>
<sequence length="97" mass="11388">MITDEMMTITEMILMSYYFDMSEWLKGNKIINSDIVQKSKDDLLDVLKTDFEQLTTEDNNDYLDDLSISIGTLEELSEDNYQKLKTAIFSWEPSKKK</sequence>
<proteinExistence type="predicted"/>
<name>A0A1H9LID6_9STRE</name>
<accession>A0A1H9LID6</accession>
<evidence type="ECO:0000313" key="6">
    <source>
        <dbReference type="Proteomes" id="UP000249013"/>
    </source>
</evidence>
<dbReference type="EMBL" id="LS483409">
    <property type="protein sequence ID" value="SQG79737.1"/>
    <property type="molecule type" value="Genomic_DNA"/>
</dbReference>
<evidence type="ECO:0000313" key="5">
    <source>
        <dbReference type="Proteomes" id="UP000182764"/>
    </source>
</evidence>
<protein>
    <submittedName>
        <fullName evidence="2">Uncharacterized protein</fullName>
    </submittedName>
</protein>
<reference evidence="4 5" key="1">
    <citation type="submission" date="2016-10" db="EMBL/GenBank/DDBJ databases">
        <authorList>
            <person name="de Groot N.N."/>
        </authorList>
    </citation>
    <scope>NUCLEOTIDE SEQUENCE [LARGE SCALE GENOMIC DNA]</scope>
    <source>
        <strain evidence="1 5">VTM1R29</strain>
        <strain evidence="2 4">VTM2R47</strain>
    </source>
</reference>
<dbReference type="EMBL" id="FOBM01000019">
    <property type="protein sequence ID" value="SEM37410.1"/>
    <property type="molecule type" value="Genomic_DNA"/>
</dbReference>
<organism evidence="2 4">
    <name type="scientific">Streptococcus gallolyticus</name>
    <dbReference type="NCBI Taxonomy" id="315405"/>
    <lineage>
        <taxon>Bacteria</taxon>
        <taxon>Bacillati</taxon>
        <taxon>Bacillota</taxon>
        <taxon>Bacilli</taxon>
        <taxon>Lactobacillales</taxon>
        <taxon>Streptococcaceae</taxon>
        <taxon>Streptococcus</taxon>
    </lineage>
</organism>
<dbReference type="Proteomes" id="UP000249013">
    <property type="component" value="Chromosome 1"/>
</dbReference>
<evidence type="ECO:0000313" key="2">
    <source>
        <dbReference type="EMBL" id="SER11272.1"/>
    </source>
</evidence>
<evidence type="ECO:0000313" key="4">
    <source>
        <dbReference type="Proteomes" id="UP000182712"/>
    </source>
</evidence>
<dbReference type="AlphaFoldDB" id="A0A1H9LID6"/>
<dbReference type="RefSeq" id="WP_012961410.1">
    <property type="nucleotide sequence ID" value="NZ_FNUH01000014.1"/>
</dbReference>
<dbReference type="Proteomes" id="UP000182764">
    <property type="component" value="Unassembled WGS sequence"/>
</dbReference>